<sequence length="148" mass="17110">MLIRKAVEQDVGKLNAVAYMSKAYWGYSKEFLDKSNASITVTKEYLEEYPTYILELNENIIAFYSFSFQPNRLEAMFIEPNYIGKGFGRLLWSDVMQKAKQFNWTEFVLDSDPNAEGFYIRMGAKRLGTIPSPVIPNRVLPVMQVKVE</sequence>
<evidence type="ECO:0000259" key="1">
    <source>
        <dbReference type="PROSITE" id="PS51186"/>
    </source>
</evidence>
<dbReference type="KEGG" id="bcoh:BC6307_14270"/>
<dbReference type="EMBL" id="CP018866">
    <property type="protein sequence ID" value="AST92372.1"/>
    <property type="molecule type" value="Genomic_DNA"/>
</dbReference>
<evidence type="ECO:0000313" key="2">
    <source>
        <dbReference type="EMBL" id="AST92372.1"/>
    </source>
</evidence>
<dbReference type="AlphaFoldDB" id="A0A223KS93"/>
<dbReference type="STRING" id="1314751.GCA_001591425_01612"/>
<dbReference type="PROSITE" id="PS51186">
    <property type="entry name" value="GNAT"/>
    <property type="match status" value="1"/>
</dbReference>
<keyword evidence="3" id="KW-1185">Reference proteome</keyword>
<dbReference type="RefSeq" id="WP_066414456.1">
    <property type="nucleotide sequence ID" value="NZ_CP018866.1"/>
</dbReference>
<name>A0A223KS93_9BACI</name>
<accession>A0A223KS93</accession>
<dbReference type="SUPFAM" id="SSF55729">
    <property type="entry name" value="Acyl-CoA N-acyltransferases (Nat)"/>
    <property type="match status" value="1"/>
</dbReference>
<proteinExistence type="predicted"/>
<dbReference type="GO" id="GO:0016747">
    <property type="term" value="F:acyltransferase activity, transferring groups other than amino-acyl groups"/>
    <property type="evidence" value="ECO:0007669"/>
    <property type="project" value="InterPro"/>
</dbReference>
<dbReference type="Pfam" id="PF13673">
    <property type="entry name" value="Acetyltransf_10"/>
    <property type="match status" value="1"/>
</dbReference>
<gene>
    <name evidence="2" type="ORF">BC6307_14270</name>
</gene>
<dbReference type="InterPro" id="IPR016181">
    <property type="entry name" value="Acyl_CoA_acyltransferase"/>
</dbReference>
<evidence type="ECO:0000313" key="3">
    <source>
        <dbReference type="Proteomes" id="UP000215224"/>
    </source>
</evidence>
<feature type="domain" description="N-acetyltransferase" evidence="1">
    <location>
        <begin position="1"/>
        <end position="148"/>
    </location>
</feature>
<dbReference type="CDD" id="cd04301">
    <property type="entry name" value="NAT_SF"/>
    <property type="match status" value="1"/>
</dbReference>
<organism evidence="2 3">
    <name type="scientific">Sutcliffiella cohnii</name>
    <dbReference type="NCBI Taxonomy" id="33932"/>
    <lineage>
        <taxon>Bacteria</taxon>
        <taxon>Bacillati</taxon>
        <taxon>Bacillota</taxon>
        <taxon>Bacilli</taxon>
        <taxon>Bacillales</taxon>
        <taxon>Bacillaceae</taxon>
        <taxon>Sutcliffiella</taxon>
    </lineage>
</organism>
<reference evidence="2 3" key="1">
    <citation type="submission" date="2016-12" db="EMBL/GenBank/DDBJ databases">
        <title>The whole genome sequencing and assembly of Bacillus cohnii DSM 6307T strain.</title>
        <authorList>
            <person name="Lee Y.-J."/>
            <person name="Yi H."/>
            <person name="Bahn Y.-S."/>
            <person name="Kim J.F."/>
            <person name="Lee D.-W."/>
        </authorList>
    </citation>
    <scope>NUCLEOTIDE SEQUENCE [LARGE SCALE GENOMIC DNA]</scope>
    <source>
        <strain evidence="2 3">DSM 6307</strain>
    </source>
</reference>
<keyword evidence="2" id="KW-0808">Transferase</keyword>
<dbReference type="Proteomes" id="UP000215224">
    <property type="component" value="Chromosome"/>
</dbReference>
<dbReference type="Gene3D" id="3.40.630.30">
    <property type="match status" value="1"/>
</dbReference>
<dbReference type="InterPro" id="IPR000182">
    <property type="entry name" value="GNAT_dom"/>
</dbReference>
<protein>
    <submittedName>
        <fullName evidence="2">GNAT family N-acetyltransferase</fullName>
    </submittedName>
</protein>